<evidence type="ECO:0000256" key="3">
    <source>
        <dbReference type="ARBA" id="ARBA00022553"/>
    </source>
</evidence>
<feature type="modified residue" description="4-aspartylphosphate" evidence="5">
    <location>
        <position position="580"/>
    </location>
</feature>
<organism evidence="11 12">
    <name type="scientific">Trichlorobacter ammonificans</name>
    <dbReference type="NCBI Taxonomy" id="2916410"/>
    <lineage>
        <taxon>Bacteria</taxon>
        <taxon>Pseudomonadati</taxon>
        <taxon>Thermodesulfobacteriota</taxon>
        <taxon>Desulfuromonadia</taxon>
        <taxon>Geobacterales</taxon>
        <taxon>Geobacteraceae</taxon>
        <taxon>Trichlorobacter</taxon>
    </lineage>
</organism>
<evidence type="ECO:0000313" key="12">
    <source>
        <dbReference type="Proteomes" id="UP001295463"/>
    </source>
</evidence>
<dbReference type="InterPro" id="IPR004358">
    <property type="entry name" value="Sig_transdc_His_kin-like_C"/>
</dbReference>
<dbReference type="Pfam" id="PF08448">
    <property type="entry name" value="PAS_4"/>
    <property type="match status" value="1"/>
</dbReference>
<dbReference type="GO" id="GO:0004673">
    <property type="term" value="F:protein histidine kinase activity"/>
    <property type="evidence" value="ECO:0007669"/>
    <property type="project" value="UniProtKB-EC"/>
</dbReference>
<dbReference type="PANTHER" id="PTHR45339">
    <property type="entry name" value="HYBRID SIGNAL TRANSDUCTION HISTIDINE KINASE J"/>
    <property type="match status" value="1"/>
</dbReference>
<dbReference type="PROSITE" id="PS50109">
    <property type="entry name" value="HIS_KIN"/>
    <property type="match status" value="1"/>
</dbReference>
<feature type="coiled-coil region" evidence="6">
    <location>
        <begin position="258"/>
        <end position="285"/>
    </location>
</feature>
<keyword evidence="4" id="KW-0902">Two-component regulatory system</keyword>
<feature type="domain" description="Histidine kinase" evidence="7">
    <location>
        <begin position="285"/>
        <end position="506"/>
    </location>
</feature>
<dbReference type="Proteomes" id="UP001295463">
    <property type="component" value="Chromosome"/>
</dbReference>
<keyword evidence="6" id="KW-0175">Coiled coil</keyword>
<dbReference type="InterPro" id="IPR003594">
    <property type="entry name" value="HATPase_dom"/>
</dbReference>
<dbReference type="Gene3D" id="1.10.287.130">
    <property type="match status" value="1"/>
</dbReference>
<evidence type="ECO:0000256" key="2">
    <source>
        <dbReference type="ARBA" id="ARBA00012438"/>
    </source>
</evidence>
<dbReference type="InterPro" id="IPR005467">
    <property type="entry name" value="His_kinase_dom"/>
</dbReference>
<dbReference type="CDD" id="cd17546">
    <property type="entry name" value="REC_hyHK_CKI1_RcsC-like"/>
    <property type="match status" value="1"/>
</dbReference>
<dbReference type="InterPro" id="IPR011006">
    <property type="entry name" value="CheY-like_superfamily"/>
</dbReference>
<dbReference type="PANTHER" id="PTHR45339:SF1">
    <property type="entry name" value="HYBRID SIGNAL TRANSDUCTION HISTIDINE KINASE J"/>
    <property type="match status" value="1"/>
</dbReference>
<dbReference type="PROSITE" id="PS50113">
    <property type="entry name" value="PAC"/>
    <property type="match status" value="1"/>
</dbReference>
<keyword evidence="12" id="KW-1185">Reference proteome</keyword>
<dbReference type="SMART" id="SM00387">
    <property type="entry name" value="HATPase_c"/>
    <property type="match status" value="1"/>
</dbReference>
<dbReference type="SUPFAM" id="SSF52172">
    <property type="entry name" value="CheY-like"/>
    <property type="match status" value="1"/>
</dbReference>
<dbReference type="SMART" id="SM00388">
    <property type="entry name" value="HisKA"/>
    <property type="match status" value="1"/>
</dbReference>
<dbReference type="Pfam" id="PF00512">
    <property type="entry name" value="HisKA"/>
    <property type="match status" value="1"/>
</dbReference>
<keyword evidence="3 5" id="KW-0597">Phosphoprotein</keyword>
<keyword evidence="11" id="KW-0418">Kinase</keyword>
<dbReference type="Pfam" id="PF00072">
    <property type="entry name" value="Response_reg"/>
    <property type="match status" value="1"/>
</dbReference>
<dbReference type="Gene3D" id="3.30.450.20">
    <property type="entry name" value="PAS domain"/>
    <property type="match status" value="1"/>
</dbReference>
<evidence type="ECO:0000256" key="4">
    <source>
        <dbReference type="ARBA" id="ARBA00023012"/>
    </source>
</evidence>
<proteinExistence type="predicted"/>
<evidence type="ECO:0000256" key="1">
    <source>
        <dbReference type="ARBA" id="ARBA00000085"/>
    </source>
</evidence>
<dbReference type="InterPro" id="IPR036890">
    <property type="entry name" value="HATPase_C_sf"/>
</dbReference>
<dbReference type="Pfam" id="PF02518">
    <property type="entry name" value="HATPase_c"/>
    <property type="match status" value="1"/>
</dbReference>
<evidence type="ECO:0000256" key="5">
    <source>
        <dbReference type="PROSITE-ProRule" id="PRU00169"/>
    </source>
</evidence>
<dbReference type="Gene3D" id="3.30.565.10">
    <property type="entry name" value="Histidine kinase-like ATPase, C-terminal domain"/>
    <property type="match status" value="1"/>
</dbReference>
<reference evidence="11 12" key="1">
    <citation type="submission" date="2022-03" db="EMBL/GenBank/DDBJ databases">
        <authorList>
            <person name="Koch H."/>
        </authorList>
    </citation>
    <scope>NUCLEOTIDE SEQUENCE [LARGE SCALE GENOMIC DNA]</scope>
    <source>
        <strain evidence="11 12">G1</strain>
    </source>
</reference>
<dbReference type="InterPro" id="IPR036097">
    <property type="entry name" value="HisK_dim/P_sf"/>
</dbReference>
<dbReference type="SMART" id="SM00448">
    <property type="entry name" value="REC"/>
    <property type="match status" value="1"/>
</dbReference>
<evidence type="ECO:0000313" key="11">
    <source>
        <dbReference type="EMBL" id="CAH2030031.1"/>
    </source>
</evidence>
<dbReference type="PROSITE" id="PS50110">
    <property type="entry name" value="RESPONSE_REGULATORY"/>
    <property type="match status" value="1"/>
</dbReference>
<dbReference type="PROSITE" id="PS50112">
    <property type="entry name" value="PAS"/>
    <property type="match status" value="1"/>
</dbReference>
<dbReference type="SUPFAM" id="SSF47384">
    <property type="entry name" value="Homodimeric domain of signal transducing histidine kinase"/>
    <property type="match status" value="1"/>
</dbReference>
<dbReference type="EMBL" id="OW150024">
    <property type="protein sequence ID" value="CAH2030031.1"/>
    <property type="molecule type" value="Genomic_DNA"/>
</dbReference>
<sequence>MADDRLQDDGFDMIYAMLDRLATGDAKARVRCGNDCDRRMLLLAERLNVMADNLEQAVNESREMASGLGEHYDVLNRIAAGDFSARANESSANGVVSRLGILINRGTERLLGTLEELRRADDALQAAYDKVRDVIKFLPDATLVVDREHRVIAWNRALEELTGTSEAAMLGRGDYAYAIPFYGYKRPFLFDFFDAALNEITANYAVVKRCGETLLAESFVAEFRGGQGAHFWISASPLYDHSGRRAGAIESIRDITERKRADRELQEAKERAEAASRAKSEFLANMSHEIRTPMNGIISMVQLLRYTPLSQEQQDYLESMEISSRNLLFIINDILDISKVEAGKLDLEYADFPLRRSIEEVVTTQVAHIRQKRLELQVSIPDDLPEVINGDAMRFKQILLNLLGNAIKFTEQGGIRLEVTLVSRRDSTILLRLAVADSGIGMAPEVMERIFAPFEQADTSTTRRYGGTGLGLSICRRLADLMGGRIWAESTAGTGSTFYVELPFTIHARYQGHVMNNEPTFIPTCEASGMKLLIAEDNAINARSLAAILTRLGHHVDTVDDGRKAFDAWYDRRWDCILMDVQMPVLDGIAATRMIRQEEVGMELHTPIIALTAHALQGDRERLLAEGFDGYVAKPVDIEVLASELRRVVGE</sequence>
<dbReference type="InterPro" id="IPR013656">
    <property type="entry name" value="PAS_4"/>
</dbReference>
<dbReference type="InterPro" id="IPR000700">
    <property type="entry name" value="PAS-assoc_C"/>
</dbReference>
<dbReference type="RefSeq" id="WP_305731004.1">
    <property type="nucleotide sequence ID" value="NZ_OW150024.1"/>
</dbReference>
<comment type="catalytic activity">
    <reaction evidence="1">
        <text>ATP + protein L-histidine = ADP + protein N-phospho-L-histidine.</text>
        <dbReference type="EC" id="2.7.13.3"/>
    </reaction>
</comment>
<dbReference type="Gene3D" id="3.40.50.2300">
    <property type="match status" value="1"/>
</dbReference>
<gene>
    <name evidence="11" type="ORF">GEAMG1_0209</name>
</gene>
<feature type="domain" description="PAS" evidence="9">
    <location>
        <begin position="127"/>
        <end position="172"/>
    </location>
</feature>
<dbReference type="SUPFAM" id="SSF55785">
    <property type="entry name" value="PYP-like sensor domain (PAS domain)"/>
    <property type="match status" value="1"/>
</dbReference>
<dbReference type="InterPro" id="IPR001789">
    <property type="entry name" value="Sig_transdc_resp-reg_receiver"/>
</dbReference>
<dbReference type="SUPFAM" id="SSF55874">
    <property type="entry name" value="ATPase domain of HSP90 chaperone/DNA topoisomerase II/histidine kinase"/>
    <property type="match status" value="1"/>
</dbReference>
<dbReference type="EC" id="2.7.13.3" evidence="2"/>
<keyword evidence="11" id="KW-0808">Transferase</keyword>
<evidence type="ECO:0000259" key="10">
    <source>
        <dbReference type="PROSITE" id="PS50113"/>
    </source>
</evidence>
<evidence type="ECO:0000259" key="7">
    <source>
        <dbReference type="PROSITE" id="PS50109"/>
    </source>
</evidence>
<accession>A0ABM9D6I2</accession>
<protein>
    <recommendedName>
        <fullName evidence="2">histidine kinase</fullName>
        <ecNumber evidence="2">2.7.13.3</ecNumber>
    </recommendedName>
</protein>
<name>A0ABM9D6I2_9BACT</name>
<evidence type="ECO:0000256" key="6">
    <source>
        <dbReference type="SAM" id="Coils"/>
    </source>
</evidence>
<feature type="domain" description="PAC" evidence="10">
    <location>
        <begin position="217"/>
        <end position="267"/>
    </location>
</feature>
<feature type="domain" description="Response regulatory" evidence="8">
    <location>
        <begin position="531"/>
        <end position="649"/>
    </location>
</feature>
<dbReference type="InterPro" id="IPR000014">
    <property type="entry name" value="PAS"/>
</dbReference>
<dbReference type="CDD" id="cd16922">
    <property type="entry name" value="HATPase_EvgS-ArcB-TorS-like"/>
    <property type="match status" value="1"/>
</dbReference>
<dbReference type="InterPro" id="IPR035965">
    <property type="entry name" value="PAS-like_dom_sf"/>
</dbReference>
<evidence type="ECO:0000259" key="9">
    <source>
        <dbReference type="PROSITE" id="PS50112"/>
    </source>
</evidence>
<dbReference type="CDD" id="cd00130">
    <property type="entry name" value="PAS"/>
    <property type="match status" value="1"/>
</dbReference>
<evidence type="ECO:0000259" key="8">
    <source>
        <dbReference type="PROSITE" id="PS50110"/>
    </source>
</evidence>
<dbReference type="CDD" id="cd00082">
    <property type="entry name" value="HisKA"/>
    <property type="match status" value="1"/>
</dbReference>
<dbReference type="InterPro" id="IPR003661">
    <property type="entry name" value="HisK_dim/P_dom"/>
</dbReference>
<dbReference type="PRINTS" id="PR00344">
    <property type="entry name" value="BCTRLSENSOR"/>
</dbReference>